<sequence length="626" mass="71788">MKFLEHYINSIKYEETKQTILNVTGEIFEKHLADYNYQSNVNGLLLGEVQSGKTGQMFGVVAAAADRDFKIFIVLTTDNKRLQEQTFKRALDVFSEFCICGENDELRFKMNKMRKPVIIVLKKNTSILKKWRNIIINSKFLDGRSLFIIDDEADAASLNTKINKNEVSTINRNIADIRNTAVSCIYLQVTATPQAVLLQTDGSEFKPEFIIYFPPGKAYLGGDFFFSKPESYCIRYVNDEEIKDIKKVDTEISEGLASAVLNFLIVCAHIKLSRTGDACNFLIHPSVRIHEHQIIAEKIGEFLNDLLQNTDDTELKKNFEDEWKNLYTTKPEIKKFPEIYVCIKDLLFNTEIDIITLNSKSDAERTFDTGFNIVVGGNTLGRGVTFPNLQTVYYSRTAKVPQADTFWQHCRMFGYDRDRALIRLFMPPFIHKLFQELNNSQAVLIKHLTEHGLENNQLMYIDGIRPTRKNVIKSSCLRLITGGVNYFSAFPINSDLDKLDNLLSAYTEKSVIDVPLHFIEQLLSNISSEDNNDWNSINFINAIRMISKSENNNGRGKLLVRRDRNISKGTGTMLSPDDRNTVSDYSNDVFLVMYRLTGEARQGWSGKPFWMPNIRLPDGFVFYKME</sequence>
<evidence type="ECO:0000313" key="2">
    <source>
        <dbReference type="EMBL" id="UTY29584.1"/>
    </source>
</evidence>
<dbReference type="InterPro" id="IPR018310">
    <property type="entry name" value="Put_endonuclease_Z1-dom"/>
</dbReference>
<evidence type="ECO:0000313" key="3">
    <source>
        <dbReference type="Proteomes" id="UP001059401"/>
    </source>
</evidence>
<gene>
    <name evidence="2" type="ORF">E4N76_11880</name>
</gene>
<reference evidence="2" key="1">
    <citation type="submission" date="2019-04" db="EMBL/GenBank/DDBJ databases">
        <title>Whole genome sequencing of oral phylogroup 2 treponemes.</title>
        <authorList>
            <person name="Chan Y."/>
            <person name="Zeng H.H."/>
            <person name="Yu X.L."/>
            <person name="Leung W.K."/>
            <person name="Watt R.M."/>
        </authorList>
    </citation>
    <scope>NUCLEOTIDE SEQUENCE</scope>
    <source>
        <strain evidence="2">OMZ 847</strain>
    </source>
</reference>
<evidence type="ECO:0000259" key="1">
    <source>
        <dbReference type="Pfam" id="PF10593"/>
    </source>
</evidence>
<dbReference type="Proteomes" id="UP001059401">
    <property type="component" value="Chromosome"/>
</dbReference>
<dbReference type="EMBL" id="CP038802">
    <property type="protein sequence ID" value="UTY29584.1"/>
    <property type="molecule type" value="Genomic_DNA"/>
</dbReference>
<accession>A0ABY5HVY1</accession>
<dbReference type="InterPro" id="IPR027417">
    <property type="entry name" value="P-loop_NTPase"/>
</dbReference>
<dbReference type="RefSeq" id="WP_044978045.1">
    <property type="nucleotide sequence ID" value="NZ_CP009228.1"/>
</dbReference>
<feature type="domain" description="Putative endonuclease Z1" evidence="1">
    <location>
        <begin position="256"/>
        <end position="451"/>
    </location>
</feature>
<keyword evidence="3" id="KW-1185">Reference proteome</keyword>
<dbReference type="SUPFAM" id="SSF52540">
    <property type="entry name" value="P-loop containing nucleoside triphosphate hydrolases"/>
    <property type="match status" value="1"/>
</dbReference>
<proteinExistence type="predicted"/>
<dbReference type="Pfam" id="PF10593">
    <property type="entry name" value="Z1"/>
    <property type="match status" value="1"/>
</dbReference>
<name>A0ABY5HVY1_9SPIR</name>
<protein>
    <recommendedName>
        <fullName evidence="1">Putative endonuclease Z1 domain-containing protein</fullName>
    </recommendedName>
</protein>
<organism evidence="2 3">
    <name type="scientific">Treponema putidum</name>
    <dbReference type="NCBI Taxonomy" id="221027"/>
    <lineage>
        <taxon>Bacteria</taxon>
        <taxon>Pseudomonadati</taxon>
        <taxon>Spirochaetota</taxon>
        <taxon>Spirochaetia</taxon>
        <taxon>Spirochaetales</taxon>
        <taxon>Treponemataceae</taxon>
        <taxon>Treponema</taxon>
    </lineage>
</organism>